<comment type="similarity">
    <text evidence="2 6">Belongs to the acyl-CoA dehydrogenase family.</text>
</comment>
<accession>A0A0M4MTX5</accession>
<keyword evidence="5 6" id="KW-0560">Oxidoreductase</keyword>
<reference evidence="10 11" key="1">
    <citation type="submission" date="2015-09" db="EMBL/GenBank/DDBJ databases">
        <title>Complete genome sequence of a benzo[a]pyrene-degrading bacterium Altererythrobacter epoxidivorans CGMCC 1.7731T.</title>
        <authorList>
            <person name="Li Z."/>
            <person name="Cheng H."/>
            <person name="Huo Y."/>
            <person name="Xu X."/>
        </authorList>
    </citation>
    <scope>NUCLEOTIDE SEQUENCE [LARGE SCALE GENOMIC DNA]</scope>
    <source>
        <strain evidence="10 11">CGMCC 1.7731</strain>
    </source>
</reference>
<dbReference type="InterPro" id="IPR037069">
    <property type="entry name" value="AcylCoA_DH/ox_N_sf"/>
</dbReference>
<dbReference type="EMBL" id="CP012669">
    <property type="protein sequence ID" value="ALE15675.1"/>
    <property type="molecule type" value="Genomic_DNA"/>
</dbReference>
<evidence type="ECO:0000256" key="4">
    <source>
        <dbReference type="ARBA" id="ARBA00022827"/>
    </source>
</evidence>
<dbReference type="InterPro" id="IPR006091">
    <property type="entry name" value="Acyl-CoA_Oxase/DH_mid-dom"/>
</dbReference>
<name>A0A0M4MTX5_9SPHN</name>
<dbReference type="Pfam" id="PF00441">
    <property type="entry name" value="Acyl-CoA_dh_1"/>
    <property type="match status" value="1"/>
</dbReference>
<feature type="domain" description="Acyl-CoA dehydrogenase/oxidase N-terminal" evidence="9">
    <location>
        <begin position="6"/>
        <end position="118"/>
    </location>
</feature>
<feature type="domain" description="Acyl-CoA oxidase/dehydrogenase middle" evidence="8">
    <location>
        <begin position="126"/>
        <end position="208"/>
    </location>
</feature>
<dbReference type="Gene3D" id="2.40.110.10">
    <property type="entry name" value="Butyryl-CoA Dehydrogenase, subunit A, domain 2"/>
    <property type="match status" value="1"/>
</dbReference>
<organism evidence="10 11">
    <name type="scientific">Altererythrobacter epoxidivorans</name>
    <dbReference type="NCBI Taxonomy" id="361183"/>
    <lineage>
        <taxon>Bacteria</taxon>
        <taxon>Pseudomonadati</taxon>
        <taxon>Pseudomonadota</taxon>
        <taxon>Alphaproteobacteria</taxon>
        <taxon>Sphingomonadales</taxon>
        <taxon>Erythrobacteraceae</taxon>
        <taxon>Altererythrobacter</taxon>
    </lineage>
</organism>
<dbReference type="GO" id="GO:0016937">
    <property type="term" value="F:short-chain fatty acyl-CoA dehydrogenase activity"/>
    <property type="evidence" value="ECO:0007669"/>
    <property type="project" value="UniProtKB-EC"/>
</dbReference>
<dbReference type="PANTHER" id="PTHR43884">
    <property type="entry name" value="ACYL-COA DEHYDROGENASE"/>
    <property type="match status" value="1"/>
</dbReference>
<dbReference type="Gene3D" id="1.10.540.10">
    <property type="entry name" value="Acyl-CoA dehydrogenase/oxidase, N-terminal domain"/>
    <property type="match status" value="1"/>
</dbReference>
<gene>
    <name evidence="10" type="ORF">AMC99_00363</name>
</gene>
<keyword evidence="3 6" id="KW-0285">Flavoprotein</keyword>
<evidence type="ECO:0000256" key="1">
    <source>
        <dbReference type="ARBA" id="ARBA00001974"/>
    </source>
</evidence>
<dbReference type="CDD" id="cd00567">
    <property type="entry name" value="ACAD"/>
    <property type="match status" value="1"/>
</dbReference>
<dbReference type="Pfam" id="PF02770">
    <property type="entry name" value="Acyl-CoA_dh_M"/>
    <property type="match status" value="1"/>
</dbReference>
<evidence type="ECO:0000256" key="3">
    <source>
        <dbReference type="ARBA" id="ARBA00022630"/>
    </source>
</evidence>
<dbReference type="InterPro" id="IPR036250">
    <property type="entry name" value="AcylCo_DH-like_C"/>
</dbReference>
<evidence type="ECO:0000259" key="8">
    <source>
        <dbReference type="Pfam" id="PF02770"/>
    </source>
</evidence>
<dbReference type="GO" id="GO:0050660">
    <property type="term" value="F:flavin adenine dinucleotide binding"/>
    <property type="evidence" value="ECO:0007669"/>
    <property type="project" value="InterPro"/>
</dbReference>
<keyword evidence="4 6" id="KW-0274">FAD</keyword>
<evidence type="ECO:0000313" key="11">
    <source>
        <dbReference type="Proteomes" id="UP000057938"/>
    </source>
</evidence>
<dbReference type="Proteomes" id="UP000057938">
    <property type="component" value="Chromosome"/>
</dbReference>
<proteinExistence type="inferred from homology"/>
<dbReference type="PATRIC" id="fig|361183.4.peg.361"/>
<dbReference type="STRING" id="361183.AMC99_00363"/>
<evidence type="ECO:0000259" key="7">
    <source>
        <dbReference type="Pfam" id="PF00441"/>
    </source>
</evidence>
<protein>
    <submittedName>
        <fullName evidence="10">Butyryl-CoA dehydrogenase</fullName>
        <ecNumber evidence="10">1.3.8.1</ecNumber>
    </submittedName>
</protein>
<dbReference type="PANTHER" id="PTHR43884:SF20">
    <property type="entry name" value="ACYL-COA DEHYDROGENASE FADE28"/>
    <property type="match status" value="1"/>
</dbReference>
<feature type="domain" description="Acyl-CoA dehydrogenase/oxidase C-terminal" evidence="7">
    <location>
        <begin position="226"/>
        <end position="364"/>
    </location>
</feature>
<dbReference type="EC" id="1.3.8.1" evidence="10"/>
<dbReference type="InterPro" id="IPR046373">
    <property type="entry name" value="Acyl-CoA_Oxase/DH_mid-dom_sf"/>
</dbReference>
<sequence>MDFTFTDEQQMLRDSVSAFLNRSYDFDARQKIVKGSEGWSRDVWSQLAELGLLALPVPEEAGGLGGGPVELVAIAEPFGAHLLAEPYAANALMVAPLLAAAEGNDMASDWLEKVVSGEALGALAYEEGHGTADPSHILTKAERRGEGFVINGEKRLVIGGRDADLLLVVALLDEQPAVFTVAPSADGVTLTDYATIDGRRAANIRFDAVELPGDALLLDNASQALQSMLDLAMLGLCAESVGAMGALMKQTAEYAMTRKQFGVPIATFQAVAHRLADMKIAYSKARATLLYIAALMEGGRETRRDMAILKGQTGKLGRMVGEAAIQTHGGVGMTDELSVGHLHKRILANDAMLGGSEYHLRVLGNLAAA</sequence>
<evidence type="ECO:0000259" key="9">
    <source>
        <dbReference type="Pfam" id="PF02771"/>
    </source>
</evidence>
<keyword evidence="11" id="KW-1185">Reference proteome</keyword>
<dbReference type="SUPFAM" id="SSF47203">
    <property type="entry name" value="Acyl-CoA dehydrogenase C-terminal domain-like"/>
    <property type="match status" value="1"/>
</dbReference>
<comment type="cofactor">
    <cofactor evidence="1 6">
        <name>FAD</name>
        <dbReference type="ChEBI" id="CHEBI:57692"/>
    </cofactor>
</comment>
<dbReference type="KEGG" id="aep:AMC99_00363"/>
<dbReference type="Gene3D" id="1.20.140.10">
    <property type="entry name" value="Butyryl-CoA Dehydrogenase, subunit A, domain 3"/>
    <property type="match status" value="1"/>
</dbReference>
<dbReference type="InterPro" id="IPR013786">
    <property type="entry name" value="AcylCoA_DH/ox_N"/>
</dbReference>
<dbReference type="AlphaFoldDB" id="A0A0M4MTX5"/>
<evidence type="ECO:0000256" key="2">
    <source>
        <dbReference type="ARBA" id="ARBA00009347"/>
    </source>
</evidence>
<dbReference type="OrthoDB" id="7328575at2"/>
<evidence type="ECO:0000256" key="5">
    <source>
        <dbReference type="ARBA" id="ARBA00023002"/>
    </source>
</evidence>
<dbReference type="Pfam" id="PF02771">
    <property type="entry name" value="Acyl-CoA_dh_N"/>
    <property type="match status" value="1"/>
</dbReference>
<dbReference type="InterPro" id="IPR009100">
    <property type="entry name" value="AcylCoA_DH/oxidase_NM_dom_sf"/>
</dbReference>
<dbReference type="SUPFAM" id="SSF56645">
    <property type="entry name" value="Acyl-CoA dehydrogenase NM domain-like"/>
    <property type="match status" value="1"/>
</dbReference>
<evidence type="ECO:0000313" key="10">
    <source>
        <dbReference type="EMBL" id="ALE15675.1"/>
    </source>
</evidence>
<dbReference type="RefSeq" id="WP_061922009.1">
    <property type="nucleotide sequence ID" value="NZ_CP012669.1"/>
</dbReference>
<evidence type="ECO:0000256" key="6">
    <source>
        <dbReference type="RuleBase" id="RU362125"/>
    </source>
</evidence>
<dbReference type="InterPro" id="IPR009075">
    <property type="entry name" value="AcylCo_DH/oxidase_C"/>
</dbReference>